<dbReference type="EC" id="3.6.1.9" evidence="4"/>
<dbReference type="InterPro" id="IPR003697">
    <property type="entry name" value="Maf-like"/>
</dbReference>
<proteinExistence type="inferred from homology"/>
<dbReference type="Pfam" id="PF02545">
    <property type="entry name" value="Maf"/>
    <property type="match status" value="1"/>
</dbReference>
<comment type="cofactor">
    <cofactor evidence="1 4">
        <name>a divalent metal cation</name>
        <dbReference type="ChEBI" id="CHEBI:60240"/>
    </cofactor>
</comment>
<comment type="catalytic activity">
    <reaction evidence="4">
        <text>dTTP + H2O = dTMP + diphosphate + H(+)</text>
        <dbReference type="Rhea" id="RHEA:28534"/>
        <dbReference type="ChEBI" id="CHEBI:15377"/>
        <dbReference type="ChEBI" id="CHEBI:15378"/>
        <dbReference type="ChEBI" id="CHEBI:33019"/>
        <dbReference type="ChEBI" id="CHEBI:37568"/>
        <dbReference type="ChEBI" id="CHEBI:63528"/>
        <dbReference type="EC" id="3.6.1.9"/>
    </reaction>
</comment>
<comment type="caution">
    <text evidence="4">Lacks conserved residue(s) required for the propagation of feature annotation.</text>
</comment>
<dbReference type="eggNOG" id="COG0424">
    <property type="taxonomic scope" value="Bacteria"/>
</dbReference>
<dbReference type="PANTHER" id="PTHR43213">
    <property type="entry name" value="BIFUNCTIONAL DTTP/UTP PYROPHOSPHATASE/METHYLTRANSFERASE PROTEIN-RELATED"/>
    <property type="match status" value="1"/>
</dbReference>
<reference evidence="5 6" key="1">
    <citation type="journal article" date="2010" name="Stand. Genomic Sci.">
        <title>Complete genome sequence of Spirochaeta smaragdinae type strain (SEBR 4228).</title>
        <authorList>
            <person name="Mavromatis K."/>
            <person name="Yasawong M."/>
            <person name="Chertkov O."/>
            <person name="Lapidus A."/>
            <person name="Lucas S."/>
            <person name="Nolan M."/>
            <person name="Del Rio T.G."/>
            <person name="Tice H."/>
            <person name="Cheng J.F."/>
            <person name="Pitluck S."/>
            <person name="Liolios K."/>
            <person name="Ivanova N."/>
            <person name="Tapia R."/>
            <person name="Han C."/>
            <person name="Bruce D."/>
            <person name="Goodwin L."/>
            <person name="Pati A."/>
            <person name="Chen A."/>
            <person name="Palaniappan K."/>
            <person name="Land M."/>
            <person name="Hauser L."/>
            <person name="Chang Y.J."/>
            <person name="Jeffries C.D."/>
            <person name="Detter J.C."/>
            <person name="Rohde M."/>
            <person name="Brambilla E."/>
            <person name="Spring S."/>
            <person name="Goker M."/>
            <person name="Sikorski J."/>
            <person name="Woyke T."/>
            <person name="Bristow J."/>
            <person name="Eisen J.A."/>
            <person name="Markowitz V."/>
            <person name="Hugenholtz P."/>
            <person name="Klenk H.P."/>
            <person name="Kyrpides N.C."/>
        </authorList>
    </citation>
    <scope>NUCLEOTIDE SEQUENCE [LARGE SCALE GENOMIC DNA]</scope>
    <source>
        <strain evidence="6">DSM 11293 / JCM 15392 / SEBR 4228</strain>
    </source>
</reference>
<keyword evidence="4" id="KW-0963">Cytoplasm</keyword>
<keyword evidence="6" id="KW-1185">Reference proteome</keyword>
<gene>
    <name evidence="5" type="ordered locus">Spirs_2863</name>
</gene>
<dbReference type="STRING" id="573413.Spirs_2863"/>
<comment type="similarity">
    <text evidence="4">Belongs to the Maf family. YhdE subfamily.</text>
</comment>
<name>E1R281_SEDSS</name>
<dbReference type="Gene3D" id="3.90.950.10">
    <property type="match status" value="1"/>
</dbReference>
<evidence type="ECO:0000256" key="4">
    <source>
        <dbReference type="HAMAP-Rule" id="MF_00528"/>
    </source>
</evidence>
<dbReference type="HOGENOM" id="CLU_040416_2_2_12"/>
<dbReference type="KEGG" id="ssm:Spirs_2863"/>
<evidence type="ECO:0000256" key="1">
    <source>
        <dbReference type="ARBA" id="ARBA00001968"/>
    </source>
</evidence>
<dbReference type="RefSeq" id="WP_013255425.1">
    <property type="nucleotide sequence ID" value="NC_014364.1"/>
</dbReference>
<comment type="catalytic activity">
    <reaction evidence="4">
        <text>UTP + H2O = UMP + diphosphate + H(+)</text>
        <dbReference type="Rhea" id="RHEA:29395"/>
        <dbReference type="ChEBI" id="CHEBI:15377"/>
        <dbReference type="ChEBI" id="CHEBI:15378"/>
        <dbReference type="ChEBI" id="CHEBI:33019"/>
        <dbReference type="ChEBI" id="CHEBI:46398"/>
        <dbReference type="ChEBI" id="CHEBI:57865"/>
        <dbReference type="EC" id="3.6.1.9"/>
    </reaction>
</comment>
<comment type="function">
    <text evidence="4">Nucleoside triphosphate pyrophosphatase that hydrolyzes dTTP and UTP. May have a dual role in cell division arrest and in preventing the incorporation of modified nucleotides into cellular nucleic acids.</text>
</comment>
<feature type="active site" description="Proton acceptor" evidence="4">
    <location>
        <position position="77"/>
    </location>
</feature>
<dbReference type="GO" id="GO:0009117">
    <property type="term" value="P:nucleotide metabolic process"/>
    <property type="evidence" value="ECO:0007669"/>
    <property type="project" value="UniProtKB-KW"/>
</dbReference>
<dbReference type="GO" id="GO:0036218">
    <property type="term" value="F:dTTP diphosphatase activity"/>
    <property type="evidence" value="ECO:0007669"/>
    <property type="project" value="RHEA"/>
</dbReference>
<dbReference type="AlphaFoldDB" id="E1R281"/>
<dbReference type="CDD" id="cd00555">
    <property type="entry name" value="Maf"/>
    <property type="match status" value="1"/>
</dbReference>
<dbReference type="EMBL" id="CP002116">
    <property type="protein sequence ID" value="ADK81966.1"/>
    <property type="molecule type" value="Genomic_DNA"/>
</dbReference>
<dbReference type="InterPro" id="IPR029001">
    <property type="entry name" value="ITPase-like_fam"/>
</dbReference>
<dbReference type="PIRSF" id="PIRSF006305">
    <property type="entry name" value="Maf"/>
    <property type="match status" value="1"/>
</dbReference>
<dbReference type="NCBIfam" id="TIGR00172">
    <property type="entry name" value="maf"/>
    <property type="match status" value="1"/>
</dbReference>
<evidence type="ECO:0000313" key="5">
    <source>
        <dbReference type="EMBL" id="ADK81966.1"/>
    </source>
</evidence>
<organism evidence="5 6">
    <name type="scientific">Sediminispirochaeta smaragdinae (strain DSM 11293 / JCM 15392 / SEBR 4228)</name>
    <name type="common">Spirochaeta smaragdinae</name>
    <dbReference type="NCBI Taxonomy" id="573413"/>
    <lineage>
        <taxon>Bacteria</taxon>
        <taxon>Pseudomonadati</taxon>
        <taxon>Spirochaetota</taxon>
        <taxon>Spirochaetia</taxon>
        <taxon>Spirochaetales</taxon>
        <taxon>Spirochaetaceae</taxon>
        <taxon>Sediminispirochaeta</taxon>
    </lineage>
</organism>
<dbReference type="GO" id="GO:0005737">
    <property type="term" value="C:cytoplasm"/>
    <property type="evidence" value="ECO:0007669"/>
    <property type="project" value="UniProtKB-SubCell"/>
</dbReference>
<sequence length="201" mass="22251">MPPISPSNSSLILASASPRRKELLSRLGIPFEVKALDTPEPLDQSPPSEQVVRLALAKLKAFRSAYPTTKRPILCADTCVDIDGRILGKPSNEAEAEKMLFQLSGRWHRVITALALGLEGQSPIIKSAVTEVRFAELTKAEVDWYIKTGEWQDVAGAYRIQEQGALLIEEIRGCFYNVMGLPLRLVYGMLRDTVPDVFSNP</sequence>
<dbReference type="GO" id="GO:0036221">
    <property type="term" value="F:UTP diphosphatase activity"/>
    <property type="evidence" value="ECO:0007669"/>
    <property type="project" value="RHEA"/>
</dbReference>
<evidence type="ECO:0000256" key="2">
    <source>
        <dbReference type="ARBA" id="ARBA00022801"/>
    </source>
</evidence>
<dbReference type="HAMAP" id="MF_00528">
    <property type="entry name" value="Maf"/>
    <property type="match status" value="1"/>
</dbReference>
<evidence type="ECO:0000313" key="6">
    <source>
        <dbReference type="Proteomes" id="UP000002318"/>
    </source>
</evidence>
<accession>E1R281</accession>
<dbReference type="PANTHER" id="PTHR43213:SF5">
    <property type="entry name" value="BIFUNCTIONAL DTTP_UTP PYROPHOSPHATASE_METHYLTRANSFERASE PROTEIN-RELATED"/>
    <property type="match status" value="1"/>
</dbReference>
<dbReference type="Proteomes" id="UP000002318">
    <property type="component" value="Chromosome"/>
</dbReference>
<dbReference type="OrthoDB" id="9807767at2"/>
<evidence type="ECO:0000256" key="3">
    <source>
        <dbReference type="ARBA" id="ARBA00023080"/>
    </source>
</evidence>
<dbReference type="SUPFAM" id="SSF52972">
    <property type="entry name" value="ITPase-like"/>
    <property type="match status" value="1"/>
</dbReference>
<comment type="subcellular location">
    <subcellularLocation>
        <location evidence="4">Cytoplasm</location>
    </subcellularLocation>
</comment>
<protein>
    <recommendedName>
        <fullName evidence="4">dTTP/UTP pyrophosphatase</fullName>
        <shortName evidence="4">dTTPase/UTPase</shortName>
        <ecNumber evidence="4">3.6.1.9</ecNumber>
    </recommendedName>
    <alternativeName>
        <fullName evidence="4">Nucleoside triphosphate pyrophosphatase</fullName>
    </alternativeName>
    <alternativeName>
        <fullName evidence="4">Nucleotide pyrophosphatase</fullName>
        <shortName evidence="4">Nucleotide PPase</shortName>
    </alternativeName>
</protein>
<feature type="site" description="Important for substrate specificity" evidence="4">
    <location>
        <position position="161"/>
    </location>
</feature>
<keyword evidence="3 4" id="KW-0546">Nucleotide metabolism</keyword>
<keyword evidence="2 4" id="KW-0378">Hydrolase</keyword>
<feature type="site" description="Important for substrate specificity" evidence="4">
    <location>
        <position position="78"/>
    </location>
</feature>
<feature type="site" description="Important for substrate specificity" evidence="4">
    <location>
        <position position="19"/>
    </location>
</feature>